<organism evidence="2 3">
    <name type="scientific">Brevibacillus reuszeri</name>
    <dbReference type="NCBI Taxonomy" id="54915"/>
    <lineage>
        <taxon>Bacteria</taxon>
        <taxon>Bacillati</taxon>
        <taxon>Bacillota</taxon>
        <taxon>Bacilli</taxon>
        <taxon>Bacillales</taxon>
        <taxon>Paenibacillaceae</taxon>
        <taxon>Brevibacillus</taxon>
    </lineage>
</organism>
<protein>
    <recommendedName>
        <fullName evidence="4">Primase</fullName>
    </recommendedName>
</protein>
<sequence>MGLNWLKYLQQHVGDDDDIEEVEVKVEYEDGTKKKWIFTDSQDPVYEDDEDEEDEGDDAEGDDSEDDSDED</sequence>
<evidence type="ECO:0008006" key="4">
    <source>
        <dbReference type="Google" id="ProtNLM"/>
    </source>
</evidence>
<dbReference type="Proteomes" id="UP000319578">
    <property type="component" value="Unassembled WGS sequence"/>
</dbReference>
<keyword evidence="3" id="KW-1185">Reference proteome</keyword>
<name>A0ABQ0TQY1_9BACL</name>
<gene>
    <name evidence="2" type="ORF">BRE01_40450</name>
</gene>
<dbReference type="EMBL" id="BJON01000015">
    <property type="protein sequence ID" value="GED70343.1"/>
    <property type="molecule type" value="Genomic_DNA"/>
</dbReference>
<reference evidence="2 3" key="1">
    <citation type="submission" date="2019-06" db="EMBL/GenBank/DDBJ databases">
        <title>Whole genome shotgun sequence of Brevibacillus reuszeri NBRC 15719.</title>
        <authorList>
            <person name="Hosoyama A."/>
            <person name="Uohara A."/>
            <person name="Ohji S."/>
            <person name="Ichikawa N."/>
        </authorList>
    </citation>
    <scope>NUCLEOTIDE SEQUENCE [LARGE SCALE GENOMIC DNA]</scope>
    <source>
        <strain evidence="2 3">NBRC 15719</strain>
    </source>
</reference>
<dbReference type="RefSeq" id="WP_049738681.1">
    <property type="nucleotide sequence ID" value="NZ_BJON01000015.1"/>
</dbReference>
<evidence type="ECO:0000313" key="3">
    <source>
        <dbReference type="Proteomes" id="UP000319578"/>
    </source>
</evidence>
<evidence type="ECO:0000313" key="2">
    <source>
        <dbReference type="EMBL" id="GED70343.1"/>
    </source>
</evidence>
<accession>A0ABQ0TQY1</accession>
<proteinExistence type="predicted"/>
<comment type="caution">
    <text evidence="2">The sequence shown here is derived from an EMBL/GenBank/DDBJ whole genome shotgun (WGS) entry which is preliminary data.</text>
</comment>
<feature type="region of interest" description="Disordered" evidence="1">
    <location>
        <begin position="34"/>
        <end position="71"/>
    </location>
</feature>
<evidence type="ECO:0000256" key="1">
    <source>
        <dbReference type="SAM" id="MobiDB-lite"/>
    </source>
</evidence>
<feature type="compositionally biased region" description="Acidic residues" evidence="1">
    <location>
        <begin position="45"/>
        <end position="71"/>
    </location>
</feature>